<evidence type="ECO:0000256" key="1">
    <source>
        <dbReference type="ARBA" id="ARBA00004429"/>
    </source>
</evidence>
<comment type="caution">
    <text evidence="10">The sequence shown here is derived from an EMBL/GenBank/DDBJ whole genome shotgun (WGS) entry which is preliminary data.</text>
</comment>
<feature type="transmembrane region" description="Helical" evidence="9">
    <location>
        <begin position="20"/>
        <end position="41"/>
    </location>
</feature>
<sequence length="153" mass="15591">MQEDAAEGGDMSIDWNAFNPWSSLAGGILIGLAAALLILLNGRVAGVSGILGGLLPPKPGDAAWRVLFLLGMVLAPLVYAAFARLPVLHIEAGGGLLVAAGLLVGIGTRYGSGCTSGHGVCGVARLSPRSVVATLAFMLVGFLTVFLLRHAFP</sequence>
<keyword evidence="2" id="KW-0813">Transport</keyword>
<proteinExistence type="inferred from homology"/>
<name>A0ABW0LBE5_9BURK</name>
<gene>
    <name evidence="10" type="ORF">ACFPN5_24625</name>
</gene>
<evidence type="ECO:0000256" key="6">
    <source>
        <dbReference type="ARBA" id="ARBA00022989"/>
    </source>
</evidence>
<evidence type="ECO:0000256" key="4">
    <source>
        <dbReference type="ARBA" id="ARBA00022519"/>
    </source>
</evidence>
<keyword evidence="5 9" id="KW-0812">Transmembrane</keyword>
<reference evidence="11" key="1">
    <citation type="journal article" date="2019" name="Int. J. Syst. Evol. Microbiol.">
        <title>The Global Catalogue of Microorganisms (GCM) 10K type strain sequencing project: providing services to taxonomists for standard genome sequencing and annotation.</title>
        <authorList>
            <consortium name="The Broad Institute Genomics Platform"/>
            <consortium name="The Broad Institute Genome Sequencing Center for Infectious Disease"/>
            <person name="Wu L."/>
            <person name="Ma J."/>
        </authorList>
    </citation>
    <scope>NUCLEOTIDE SEQUENCE [LARGE SCALE GENOMIC DNA]</scope>
    <source>
        <strain evidence="11">KACC 12649</strain>
    </source>
</reference>
<dbReference type="RefSeq" id="WP_379786488.1">
    <property type="nucleotide sequence ID" value="NZ_JBHSMU010000019.1"/>
</dbReference>
<accession>A0ABW0LBE5</accession>
<evidence type="ECO:0000256" key="7">
    <source>
        <dbReference type="ARBA" id="ARBA00023136"/>
    </source>
</evidence>
<dbReference type="Proteomes" id="UP001596050">
    <property type="component" value="Unassembled WGS sequence"/>
</dbReference>
<keyword evidence="11" id="KW-1185">Reference proteome</keyword>
<feature type="transmembrane region" description="Helical" evidence="9">
    <location>
        <begin position="131"/>
        <end position="152"/>
    </location>
</feature>
<organism evidence="10 11">
    <name type="scientific">Massilia niabensis</name>
    <dbReference type="NCBI Taxonomy" id="544910"/>
    <lineage>
        <taxon>Bacteria</taxon>
        <taxon>Pseudomonadati</taxon>
        <taxon>Pseudomonadota</taxon>
        <taxon>Betaproteobacteria</taxon>
        <taxon>Burkholderiales</taxon>
        <taxon>Oxalobacteraceae</taxon>
        <taxon>Telluria group</taxon>
        <taxon>Massilia</taxon>
    </lineage>
</organism>
<dbReference type="InterPro" id="IPR007272">
    <property type="entry name" value="Sulf_transp_TsuA/YedE"/>
</dbReference>
<evidence type="ECO:0000313" key="11">
    <source>
        <dbReference type="Proteomes" id="UP001596050"/>
    </source>
</evidence>
<evidence type="ECO:0000256" key="3">
    <source>
        <dbReference type="ARBA" id="ARBA00022475"/>
    </source>
</evidence>
<comment type="subcellular location">
    <subcellularLocation>
        <location evidence="1">Cell inner membrane</location>
        <topology evidence="1">Multi-pass membrane protein</topology>
    </subcellularLocation>
</comment>
<dbReference type="EMBL" id="JBHSMU010000019">
    <property type="protein sequence ID" value="MFC5463005.1"/>
    <property type="molecule type" value="Genomic_DNA"/>
</dbReference>
<dbReference type="Pfam" id="PF04143">
    <property type="entry name" value="Sulf_transp"/>
    <property type="match status" value="1"/>
</dbReference>
<keyword evidence="3" id="KW-1003">Cell membrane</keyword>
<keyword evidence="7 9" id="KW-0472">Membrane</keyword>
<feature type="transmembrane region" description="Helical" evidence="9">
    <location>
        <begin position="88"/>
        <end position="110"/>
    </location>
</feature>
<evidence type="ECO:0000256" key="2">
    <source>
        <dbReference type="ARBA" id="ARBA00022448"/>
    </source>
</evidence>
<evidence type="ECO:0000256" key="9">
    <source>
        <dbReference type="SAM" id="Phobius"/>
    </source>
</evidence>
<feature type="transmembrane region" description="Helical" evidence="9">
    <location>
        <begin position="62"/>
        <end position="82"/>
    </location>
</feature>
<evidence type="ECO:0000256" key="8">
    <source>
        <dbReference type="ARBA" id="ARBA00035655"/>
    </source>
</evidence>
<evidence type="ECO:0000256" key="5">
    <source>
        <dbReference type="ARBA" id="ARBA00022692"/>
    </source>
</evidence>
<dbReference type="PANTHER" id="PTHR30574">
    <property type="entry name" value="INNER MEMBRANE PROTEIN YEDE"/>
    <property type="match status" value="1"/>
</dbReference>
<comment type="similarity">
    <text evidence="8">Belongs to the TsuA/YedE (TC 9.B.102) family.</text>
</comment>
<protein>
    <submittedName>
        <fullName evidence="10">YeeE/YedE family protein</fullName>
    </submittedName>
</protein>
<dbReference type="PANTHER" id="PTHR30574:SF1">
    <property type="entry name" value="SULPHUR TRANSPORT DOMAIN-CONTAINING PROTEIN"/>
    <property type="match status" value="1"/>
</dbReference>
<keyword evidence="4" id="KW-0997">Cell inner membrane</keyword>
<keyword evidence="6 9" id="KW-1133">Transmembrane helix</keyword>
<evidence type="ECO:0000313" key="10">
    <source>
        <dbReference type="EMBL" id="MFC5463005.1"/>
    </source>
</evidence>